<dbReference type="PANTHER" id="PTHR42733">
    <property type="entry name" value="DJ-1 PROTEIN"/>
    <property type="match status" value="1"/>
</dbReference>
<keyword evidence="4" id="KW-1185">Reference proteome</keyword>
<name>A0AA88GCG4_NAELO</name>
<comment type="caution">
    <text evidence="3">The sequence shown here is derived from an EMBL/GenBank/DDBJ whole genome shotgun (WGS) entry which is preliminary data.</text>
</comment>
<evidence type="ECO:0000259" key="2">
    <source>
        <dbReference type="Pfam" id="PF01965"/>
    </source>
</evidence>
<feature type="domain" description="DJ-1/PfpI" evidence="2">
    <location>
        <begin position="5"/>
        <end position="189"/>
    </location>
</feature>
<dbReference type="Gene3D" id="3.40.50.880">
    <property type="match status" value="1"/>
</dbReference>
<dbReference type="Proteomes" id="UP000816034">
    <property type="component" value="Unassembled WGS sequence"/>
</dbReference>
<proteinExistence type="inferred from homology"/>
<dbReference type="CDD" id="cd03169">
    <property type="entry name" value="GATase1_PfpI_1"/>
    <property type="match status" value="1"/>
</dbReference>
<evidence type="ECO:0000313" key="4">
    <source>
        <dbReference type="Proteomes" id="UP000816034"/>
    </source>
</evidence>
<dbReference type="RefSeq" id="XP_044542142.1">
    <property type="nucleotide sequence ID" value="XM_044688828.1"/>
</dbReference>
<reference evidence="3 4" key="1">
    <citation type="journal article" date="2018" name="BMC Genomics">
        <title>The genome of Naegleria lovaniensis, the basis for a comparative approach to unravel pathogenicity factors of the human pathogenic amoeba N. fowleri.</title>
        <authorList>
            <person name="Liechti N."/>
            <person name="Schurch N."/>
            <person name="Bruggmann R."/>
            <person name="Wittwer M."/>
        </authorList>
    </citation>
    <scope>NUCLEOTIDE SEQUENCE [LARGE SCALE GENOMIC DNA]</scope>
    <source>
        <strain evidence="3 4">ATCC 30569</strain>
    </source>
</reference>
<dbReference type="InterPro" id="IPR029062">
    <property type="entry name" value="Class_I_gatase-like"/>
</dbReference>
<dbReference type="NCBIfam" id="TIGR01382">
    <property type="entry name" value="PfpI"/>
    <property type="match status" value="1"/>
</dbReference>
<organism evidence="3 4">
    <name type="scientific">Naegleria lovaniensis</name>
    <name type="common">Amoeba</name>
    <dbReference type="NCBI Taxonomy" id="51637"/>
    <lineage>
        <taxon>Eukaryota</taxon>
        <taxon>Discoba</taxon>
        <taxon>Heterolobosea</taxon>
        <taxon>Tetramitia</taxon>
        <taxon>Eutetramitia</taxon>
        <taxon>Vahlkampfiidae</taxon>
        <taxon>Naegleria</taxon>
    </lineage>
</organism>
<dbReference type="InterPro" id="IPR006286">
    <property type="entry name" value="C56_PfpI-like"/>
</dbReference>
<dbReference type="GeneID" id="68105452"/>
<dbReference type="SUPFAM" id="SSF52317">
    <property type="entry name" value="Class I glutamine amidotransferase-like"/>
    <property type="match status" value="1"/>
</dbReference>
<dbReference type="Pfam" id="PF01965">
    <property type="entry name" value="DJ-1_PfpI"/>
    <property type="match status" value="1"/>
</dbReference>
<dbReference type="PANTHER" id="PTHR42733:SF2">
    <property type="entry name" value="DJ-1_THIJ_PFPI FAMILY PROTEIN"/>
    <property type="match status" value="1"/>
</dbReference>
<comment type="similarity">
    <text evidence="1">Belongs to the peptidase C56 family.</text>
</comment>
<dbReference type="EMBL" id="PYSW02000063">
    <property type="protein sequence ID" value="KAG2372968.1"/>
    <property type="molecule type" value="Genomic_DNA"/>
</dbReference>
<dbReference type="InterPro" id="IPR002818">
    <property type="entry name" value="DJ-1/PfpI"/>
</dbReference>
<dbReference type="PROSITE" id="PS51276">
    <property type="entry name" value="PEPTIDASE_C56_PFPI"/>
    <property type="match status" value="1"/>
</dbReference>
<sequence>MVQQQIVMIVGDYVEDYEAMVPFQALEMIGHQVSVISPGKKKGDKVVTAVHDFLPGEQTYTELKGHNFQINADFDEVLNNLDRYGAIVLPGGRAPEYLRLNDNVLNIVKHFVDSNKPIASICHGPLILTAIPGAIKGKKIAAYFACKHDIINAGAEWVDCKADGAVVSGNIVTGVAWPGHPEWLRAFIQLLGTKIEL</sequence>
<protein>
    <recommendedName>
        <fullName evidence="2">DJ-1/PfpI domain-containing protein</fullName>
    </recommendedName>
</protein>
<evidence type="ECO:0000313" key="3">
    <source>
        <dbReference type="EMBL" id="KAG2372968.1"/>
    </source>
</evidence>
<gene>
    <name evidence="3" type="ORF">C9374_012998</name>
</gene>
<dbReference type="AlphaFoldDB" id="A0AA88GCG4"/>
<accession>A0AA88GCG4</accession>
<evidence type="ECO:0000256" key="1">
    <source>
        <dbReference type="ARBA" id="ARBA00008542"/>
    </source>
</evidence>